<evidence type="ECO:0000313" key="2">
    <source>
        <dbReference type="EMBL" id="SDD56293.1"/>
    </source>
</evidence>
<proteinExistence type="predicted"/>
<keyword evidence="1" id="KW-0472">Membrane</keyword>
<gene>
    <name evidence="2" type="ORF">SAMN04489866_104121</name>
</gene>
<sequence length="301" mass="32871">MIRPCRWNFSGEKRAGALLIVLFVMALVMLMLMTLLGLMHWQADMEGAEEARFATEELLTGAARAAQAALPDTLPAVGKTVTLFDEALSADNHVAAYLKRDDQYRVSLQAVARHLPSAPRTQTRSYFVIKTAEALDETPVMVYDFNRRDGAFDVWLTINADAPLVLVPPADIAKSPGKDLGTKCEPIELHVIGPLQVESPLHVRGKLIVDGDLLVKAPIEAEEVFVQGRFSLAGAGHLTAKALWLKSPEDLAAVKAPDADEAALIEADIRQWDAPAALHYYDLGLAIKEKKWTIKDAGRAS</sequence>
<reference evidence="2 3" key="1">
    <citation type="submission" date="2016-10" db="EMBL/GenBank/DDBJ databases">
        <authorList>
            <person name="de Groot N.N."/>
        </authorList>
    </citation>
    <scope>NUCLEOTIDE SEQUENCE [LARGE SCALE GENOMIC DNA]</scope>
    <source>
        <strain evidence="2 3">DSM 20475</strain>
    </source>
</reference>
<evidence type="ECO:0000256" key="1">
    <source>
        <dbReference type="SAM" id="Phobius"/>
    </source>
</evidence>
<evidence type="ECO:0000313" key="3">
    <source>
        <dbReference type="Proteomes" id="UP000198995"/>
    </source>
</evidence>
<accession>A0A1G6VS94</accession>
<name>A0A1G6VS94_PEPNI</name>
<dbReference type="RefSeq" id="WP_091791582.1">
    <property type="nucleotide sequence ID" value="NZ_FNAF01000004.1"/>
</dbReference>
<feature type="transmembrane region" description="Helical" evidence="1">
    <location>
        <begin position="16"/>
        <end position="41"/>
    </location>
</feature>
<organism evidence="2 3">
    <name type="scientific">Peptococcus niger</name>
    <dbReference type="NCBI Taxonomy" id="2741"/>
    <lineage>
        <taxon>Bacteria</taxon>
        <taxon>Bacillati</taxon>
        <taxon>Bacillota</taxon>
        <taxon>Clostridia</taxon>
        <taxon>Eubacteriales</taxon>
        <taxon>Peptococcaceae</taxon>
        <taxon>Peptococcus</taxon>
    </lineage>
</organism>
<dbReference type="STRING" id="2741.SAMN04489866_104121"/>
<dbReference type="EMBL" id="FNAF01000004">
    <property type="protein sequence ID" value="SDD56293.1"/>
    <property type="molecule type" value="Genomic_DNA"/>
</dbReference>
<dbReference type="AlphaFoldDB" id="A0A1G6VS94"/>
<keyword evidence="1" id="KW-1133">Transmembrane helix</keyword>
<dbReference type="Proteomes" id="UP000198995">
    <property type="component" value="Unassembled WGS sequence"/>
</dbReference>
<keyword evidence="1" id="KW-0812">Transmembrane</keyword>
<protein>
    <submittedName>
        <fullName evidence="2">Uncharacterized protein</fullName>
    </submittedName>
</protein>
<keyword evidence="3" id="KW-1185">Reference proteome</keyword>